<evidence type="ECO:0000259" key="3">
    <source>
        <dbReference type="PROSITE" id="PS51398"/>
    </source>
</evidence>
<keyword evidence="5" id="KW-1185">Reference proteome</keyword>
<organism evidence="4 5">
    <name type="scientific">Ramazzottius varieornatus</name>
    <name type="common">Water bear</name>
    <name type="synonym">Tardigrade</name>
    <dbReference type="NCBI Taxonomy" id="947166"/>
    <lineage>
        <taxon>Eukaryota</taxon>
        <taxon>Metazoa</taxon>
        <taxon>Ecdysozoa</taxon>
        <taxon>Tardigrada</taxon>
        <taxon>Eutardigrada</taxon>
        <taxon>Parachela</taxon>
        <taxon>Hypsibioidea</taxon>
        <taxon>Ramazzottiidae</taxon>
        <taxon>Ramazzottius</taxon>
    </lineage>
</organism>
<accession>A0A1D1UWV9</accession>
<comment type="caution">
    <text evidence="4">The sequence shown here is derived from an EMBL/GenBank/DDBJ whole genome shotgun (WGS) entry which is preliminary data.</text>
</comment>
<dbReference type="EMBL" id="BDGG01000002">
    <property type="protein sequence ID" value="GAU94114.1"/>
    <property type="molecule type" value="Genomic_DNA"/>
</dbReference>
<gene>
    <name evidence="4" type="primary">RvY_05943-1</name>
    <name evidence="4" type="synonym">RvY_05943.1</name>
    <name evidence="4" type="ORF">RvY_05943</name>
</gene>
<protein>
    <recommendedName>
        <fullName evidence="3">PAW domain-containing protein</fullName>
    </recommendedName>
</protein>
<dbReference type="Proteomes" id="UP000186922">
    <property type="component" value="Unassembled WGS sequence"/>
</dbReference>
<proteinExistence type="inferred from homology"/>
<dbReference type="GO" id="GO:0006516">
    <property type="term" value="P:glycoprotein catabolic process"/>
    <property type="evidence" value="ECO:0007669"/>
    <property type="project" value="InterPro"/>
</dbReference>
<evidence type="ECO:0000313" key="5">
    <source>
        <dbReference type="Proteomes" id="UP000186922"/>
    </source>
</evidence>
<sequence length="341" mass="37536">MDSRPPAFNPNYPGPPQVPGYPAGTKPAYTNPYPNLPGFNQPIYPDGNVHPSVTHPSVSAPPPPYTSVTSVNSSALPPGYPVDTPSYRPVNPTLPSYTTPLYQPVYPPTQPYPPYAAWPNMGVAPPAGFVNVMPVMPSQACGPACGPVSAPYPNLQSYTPGFVGFVFQPTPAELKARKMIVQYNTSADCYVRPKDSSNTGNLAGWSSCIYQQRNIYRKEEHDWQKVYLARDVGTDFASIEWRFDLSRVARRVGQLKVTFGTKTYKSGSVTAYVISDGGLRREIPNNVSSFKIKEADGWERFSIIAELRGGEGADAWQHTQLFRQPKAIMMNNCPFHVSVKI</sequence>
<dbReference type="Pfam" id="PF04721">
    <property type="entry name" value="PAW"/>
    <property type="match status" value="1"/>
</dbReference>
<dbReference type="InterPro" id="IPR006588">
    <property type="entry name" value="Peptide_N_glycanase_PAW_dom"/>
</dbReference>
<dbReference type="SUPFAM" id="SSF49785">
    <property type="entry name" value="Galactose-binding domain-like"/>
    <property type="match status" value="1"/>
</dbReference>
<evidence type="ECO:0000256" key="1">
    <source>
        <dbReference type="PROSITE-ProRule" id="PRU00731"/>
    </source>
</evidence>
<dbReference type="InterPro" id="IPR008979">
    <property type="entry name" value="Galactose-bd-like_sf"/>
</dbReference>
<name>A0A1D1UWV9_RAMVA</name>
<feature type="compositionally biased region" description="Polar residues" evidence="2">
    <location>
        <begin position="66"/>
        <end position="75"/>
    </location>
</feature>
<feature type="compositionally biased region" description="Low complexity" evidence="2">
    <location>
        <begin position="1"/>
        <end position="11"/>
    </location>
</feature>
<evidence type="ECO:0000256" key="2">
    <source>
        <dbReference type="SAM" id="MobiDB-lite"/>
    </source>
</evidence>
<feature type="domain" description="PAW" evidence="3">
    <location>
        <begin position="139"/>
        <end position="341"/>
    </location>
</feature>
<evidence type="ECO:0000313" key="4">
    <source>
        <dbReference type="EMBL" id="GAU94114.1"/>
    </source>
</evidence>
<comment type="similarity">
    <text evidence="1">Belongs to the transglutaminase-like superfamily. PNGase family.</text>
</comment>
<dbReference type="AlphaFoldDB" id="A0A1D1UWV9"/>
<feature type="region of interest" description="Disordered" evidence="2">
    <location>
        <begin position="1"/>
        <end position="77"/>
    </location>
</feature>
<dbReference type="Gene3D" id="2.60.120.1020">
    <property type="entry name" value="Peptide N glycanase, PAW domain"/>
    <property type="match status" value="1"/>
</dbReference>
<dbReference type="STRING" id="947166.A0A1D1UWV9"/>
<dbReference type="PROSITE" id="PS51398">
    <property type="entry name" value="PAW"/>
    <property type="match status" value="1"/>
</dbReference>
<reference evidence="4 5" key="1">
    <citation type="journal article" date="2016" name="Nat. Commun.">
        <title>Extremotolerant tardigrade genome and improved radiotolerance of human cultured cells by tardigrade-unique protein.</title>
        <authorList>
            <person name="Hashimoto T."/>
            <person name="Horikawa D.D."/>
            <person name="Saito Y."/>
            <person name="Kuwahara H."/>
            <person name="Kozuka-Hata H."/>
            <person name="Shin-I T."/>
            <person name="Minakuchi Y."/>
            <person name="Ohishi K."/>
            <person name="Motoyama A."/>
            <person name="Aizu T."/>
            <person name="Enomoto A."/>
            <person name="Kondo K."/>
            <person name="Tanaka S."/>
            <person name="Hara Y."/>
            <person name="Koshikawa S."/>
            <person name="Sagara H."/>
            <person name="Miura T."/>
            <person name="Yokobori S."/>
            <person name="Miyagawa K."/>
            <person name="Suzuki Y."/>
            <person name="Kubo T."/>
            <person name="Oyama M."/>
            <person name="Kohara Y."/>
            <person name="Fujiyama A."/>
            <person name="Arakawa K."/>
            <person name="Katayama T."/>
            <person name="Toyoda A."/>
            <person name="Kunieda T."/>
        </authorList>
    </citation>
    <scope>NUCLEOTIDE SEQUENCE [LARGE SCALE GENOMIC DNA]</scope>
    <source>
        <strain evidence="4 5">YOKOZUNA-1</strain>
    </source>
</reference>
<dbReference type="InterPro" id="IPR038680">
    <property type="entry name" value="PAW_sf"/>
</dbReference>
<dbReference type="GO" id="GO:0005737">
    <property type="term" value="C:cytoplasm"/>
    <property type="evidence" value="ECO:0007669"/>
    <property type="project" value="InterPro"/>
</dbReference>
<dbReference type="OrthoDB" id="409136at2759"/>